<keyword evidence="3" id="KW-1185">Reference proteome</keyword>
<feature type="transmembrane region" description="Helical" evidence="1">
    <location>
        <begin position="104"/>
        <end position="122"/>
    </location>
</feature>
<feature type="transmembrane region" description="Helical" evidence="1">
    <location>
        <begin position="160"/>
        <end position="179"/>
    </location>
</feature>
<dbReference type="InterPro" id="IPR043130">
    <property type="entry name" value="CDP-OH_PTrfase_TM_dom"/>
</dbReference>
<gene>
    <name evidence="2" type="ORF">B4U80_02540</name>
</gene>
<keyword evidence="1" id="KW-0812">Transmembrane</keyword>
<proteinExistence type="predicted"/>
<name>A0A443S2R6_9ACAR</name>
<evidence type="ECO:0000256" key="1">
    <source>
        <dbReference type="SAM" id="Phobius"/>
    </source>
</evidence>
<sequence>FRTFFDALDGIVARERLGIKNFVSLQSTSGFLVDATADTFGFSAFLFGCYIYLRRNIPKKRYNNHQYLPLQVQEGSPTAFKPSTTTFTITQYIPPKLMWTTKQVFFVVLCFAFQLGISAFFWNRYVESYHQLLESTPNSAAQAKLQNEVLRSSIMWVLMWFWRISNAHSLMQMLLLAVFVNRLWEFLTWIQYIGFLEILTLSFFTEIHLNDVESYIHRMG</sequence>
<dbReference type="Proteomes" id="UP000288716">
    <property type="component" value="Unassembled WGS sequence"/>
</dbReference>
<protein>
    <submittedName>
        <fullName evidence="2">Uncharacterized protein</fullName>
    </submittedName>
</protein>
<feature type="transmembrane region" description="Helical" evidence="1">
    <location>
        <begin position="186"/>
        <end position="205"/>
    </location>
</feature>
<comment type="caution">
    <text evidence="2">The sequence shown here is derived from an EMBL/GenBank/DDBJ whole genome shotgun (WGS) entry which is preliminary data.</text>
</comment>
<feature type="non-terminal residue" evidence="2">
    <location>
        <position position="1"/>
    </location>
</feature>
<dbReference type="EMBL" id="NCKV01010720">
    <property type="protein sequence ID" value="RWS21815.1"/>
    <property type="molecule type" value="Genomic_DNA"/>
</dbReference>
<organism evidence="2 3">
    <name type="scientific">Leptotrombidium deliense</name>
    <dbReference type="NCBI Taxonomy" id="299467"/>
    <lineage>
        <taxon>Eukaryota</taxon>
        <taxon>Metazoa</taxon>
        <taxon>Ecdysozoa</taxon>
        <taxon>Arthropoda</taxon>
        <taxon>Chelicerata</taxon>
        <taxon>Arachnida</taxon>
        <taxon>Acari</taxon>
        <taxon>Acariformes</taxon>
        <taxon>Trombidiformes</taxon>
        <taxon>Prostigmata</taxon>
        <taxon>Anystina</taxon>
        <taxon>Parasitengona</taxon>
        <taxon>Trombiculoidea</taxon>
        <taxon>Trombiculidae</taxon>
        <taxon>Leptotrombidium</taxon>
    </lineage>
</organism>
<dbReference type="AlphaFoldDB" id="A0A443S2R6"/>
<accession>A0A443S2R6</accession>
<dbReference type="OrthoDB" id="10253254at2759"/>
<feature type="transmembrane region" description="Helical" evidence="1">
    <location>
        <begin position="31"/>
        <end position="53"/>
    </location>
</feature>
<keyword evidence="1" id="KW-0472">Membrane</keyword>
<dbReference type="VEuPathDB" id="VectorBase:LDEU010225"/>
<dbReference type="Gene3D" id="1.20.120.1760">
    <property type="match status" value="1"/>
</dbReference>
<evidence type="ECO:0000313" key="2">
    <source>
        <dbReference type="EMBL" id="RWS21815.1"/>
    </source>
</evidence>
<keyword evidence="1" id="KW-1133">Transmembrane helix</keyword>
<evidence type="ECO:0000313" key="3">
    <source>
        <dbReference type="Proteomes" id="UP000288716"/>
    </source>
</evidence>
<reference evidence="2 3" key="1">
    <citation type="journal article" date="2018" name="Gigascience">
        <title>Genomes of trombidid mites reveal novel predicted allergens and laterally-transferred genes associated with secondary metabolism.</title>
        <authorList>
            <person name="Dong X."/>
            <person name="Chaisiri K."/>
            <person name="Xia D."/>
            <person name="Armstrong S.D."/>
            <person name="Fang Y."/>
            <person name="Donnelly M.J."/>
            <person name="Kadowaki T."/>
            <person name="McGarry J.W."/>
            <person name="Darby A.C."/>
            <person name="Makepeace B.L."/>
        </authorList>
    </citation>
    <scope>NUCLEOTIDE SEQUENCE [LARGE SCALE GENOMIC DNA]</scope>
    <source>
        <strain evidence="2">UoL-UT</strain>
    </source>
</reference>
<dbReference type="STRING" id="299467.A0A443S2R6"/>